<gene>
    <name evidence="1" type="ORF">DFQ08_101240</name>
</gene>
<accession>A0A368ZLJ5</accession>
<dbReference type="InterPro" id="IPR046687">
    <property type="entry name" value="DUF6557"/>
</dbReference>
<reference evidence="1 2" key="1">
    <citation type="submission" date="2018-07" db="EMBL/GenBank/DDBJ databases">
        <title>Genomic Encyclopedia of Type Strains, Phase III (KMG-III): the genomes of soil and plant-associated and newly described type strains.</title>
        <authorList>
            <person name="Whitman W."/>
        </authorList>
    </citation>
    <scope>NUCLEOTIDE SEQUENCE [LARGE SCALE GENOMIC DNA]</scope>
    <source>
        <strain evidence="1 2">CECT 7958</strain>
    </source>
</reference>
<protein>
    <submittedName>
        <fullName evidence="1">Uncharacterized protein</fullName>
    </submittedName>
</protein>
<proteinExistence type="predicted"/>
<dbReference type="Pfam" id="PF20194">
    <property type="entry name" value="DUF6557"/>
    <property type="match status" value="1"/>
</dbReference>
<organism evidence="1 2">
    <name type="scientific">Winogradskyella arenosi</name>
    <dbReference type="NCBI Taxonomy" id="533325"/>
    <lineage>
        <taxon>Bacteria</taxon>
        <taxon>Pseudomonadati</taxon>
        <taxon>Bacteroidota</taxon>
        <taxon>Flavobacteriia</taxon>
        <taxon>Flavobacteriales</taxon>
        <taxon>Flavobacteriaceae</taxon>
        <taxon>Winogradskyella</taxon>
    </lineage>
</organism>
<evidence type="ECO:0000313" key="1">
    <source>
        <dbReference type="EMBL" id="RCW93446.1"/>
    </source>
</evidence>
<dbReference type="AlphaFoldDB" id="A0A368ZLJ5"/>
<dbReference type="OrthoDB" id="1823576at2"/>
<sequence>MTLHQLIKTNAWPKVSVKLLELYPKSKANLLDYKLVYEELGKMKPQQSDFTLIISKEIDDDEEFIDVSGLHNQPKTEEEKYPQALEFCPWSDWLGMAVSKDSLNTYSELDIIAFCLYEMTFISFLEADIEQAKNTMKSVGKTDEVKEFVTLEEVLNVLNEK</sequence>
<dbReference type="EMBL" id="QPJO01000001">
    <property type="protein sequence ID" value="RCW93446.1"/>
    <property type="molecule type" value="Genomic_DNA"/>
</dbReference>
<comment type="caution">
    <text evidence="1">The sequence shown here is derived from an EMBL/GenBank/DDBJ whole genome shotgun (WGS) entry which is preliminary data.</text>
</comment>
<evidence type="ECO:0000313" key="2">
    <source>
        <dbReference type="Proteomes" id="UP000253436"/>
    </source>
</evidence>
<dbReference type="Proteomes" id="UP000253436">
    <property type="component" value="Unassembled WGS sequence"/>
</dbReference>
<name>A0A368ZLJ5_9FLAO</name>
<dbReference type="RefSeq" id="WP_114307971.1">
    <property type="nucleotide sequence ID" value="NZ_QPJO01000001.1"/>
</dbReference>
<keyword evidence="2" id="KW-1185">Reference proteome</keyword>